<dbReference type="OMA" id="GHRTRDD"/>
<accession>S9Q265</accession>
<dbReference type="InterPro" id="IPR000467">
    <property type="entry name" value="G_patch_dom"/>
</dbReference>
<gene>
    <name evidence="4" type="ORF">SOCG_03389</name>
</gene>
<feature type="compositionally biased region" description="Acidic residues" evidence="1">
    <location>
        <begin position="232"/>
        <end position="258"/>
    </location>
</feature>
<dbReference type="Pfam" id="PF01424">
    <property type="entry name" value="R3H"/>
    <property type="match status" value="1"/>
</dbReference>
<reference evidence="4 5" key="1">
    <citation type="journal article" date="2011" name="Science">
        <title>Comparative functional genomics of the fission yeasts.</title>
        <authorList>
            <person name="Rhind N."/>
            <person name="Chen Z."/>
            <person name="Yassour M."/>
            <person name="Thompson D.A."/>
            <person name="Haas B.J."/>
            <person name="Habib N."/>
            <person name="Wapinski I."/>
            <person name="Roy S."/>
            <person name="Lin M.F."/>
            <person name="Heiman D.I."/>
            <person name="Young S.K."/>
            <person name="Furuya K."/>
            <person name="Guo Y."/>
            <person name="Pidoux A."/>
            <person name="Chen H.M."/>
            <person name="Robbertse B."/>
            <person name="Goldberg J.M."/>
            <person name="Aoki K."/>
            <person name="Bayne E.H."/>
            <person name="Berlin A.M."/>
            <person name="Desjardins C.A."/>
            <person name="Dobbs E."/>
            <person name="Dukaj L."/>
            <person name="Fan L."/>
            <person name="FitzGerald M.G."/>
            <person name="French C."/>
            <person name="Gujja S."/>
            <person name="Hansen K."/>
            <person name="Keifenheim D."/>
            <person name="Levin J.Z."/>
            <person name="Mosher R.A."/>
            <person name="Mueller C.A."/>
            <person name="Pfiffner J."/>
            <person name="Priest M."/>
            <person name="Russ C."/>
            <person name="Smialowska A."/>
            <person name="Swoboda P."/>
            <person name="Sykes S.M."/>
            <person name="Vaughn M."/>
            <person name="Vengrova S."/>
            <person name="Yoder R."/>
            <person name="Zeng Q."/>
            <person name="Allshire R."/>
            <person name="Baulcombe D."/>
            <person name="Birren B.W."/>
            <person name="Brown W."/>
            <person name="Ekwall K."/>
            <person name="Kellis M."/>
            <person name="Leatherwood J."/>
            <person name="Levin H."/>
            <person name="Margalit H."/>
            <person name="Martienssen R."/>
            <person name="Nieduszynski C.A."/>
            <person name="Spatafora J.W."/>
            <person name="Friedman N."/>
            <person name="Dalgaard J.Z."/>
            <person name="Baumann P."/>
            <person name="Niki H."/>
            <person name="Regev A."/>
            <person name="Nusbaum C."/>
        </authorList>
    </citation>
    <scope>NUCLEOTIDE SEQUENCE [LARGE SCALE GENOMIC DNA]</scope>
    <source>
        <strain evidence="5">yFS286</strain>
    </source>
</reference>
<feature type="compositionally biased region" description="Basic and acidic residues" evidence="1">
    <location>
        <begin position="367"/>
        <end position="380"/>
    </location>
</feature>
<feature type="compositionally biased region" description="Acidic residues" evidence="1">
    <location>
        <begin position="202"/>
        <end position="214"/>
    </location>
</feature>
<evidence type="ECO:0000313" key="5">
    <source>
        <dbReference type="Proteomes" id="UP000016088"/>
    </source>
</evidence>
<evidence type="ECO:0000259" key="2">
    <source>
        <dbReference type="PROSITE" id="PS50174"/>
    </source>
</evidence>
<feature type="compositionally biased region" description="Basic residues" evidence="1">
    <location>
        <begin position="354"/>
        <end position="366"/>
    </location>
</feature>
<dbReference type="eggNOG" id="KOG0154">
    <property type="taxonomic scope" value="Eukaryota"/>
</dbReference>
<feature type="region of interest" description="Disordered" evidence="1">
    <location>
        <begin position="415"/>
        <end position="462"/>
    </location>
</feature>
<feature type="domain" description="R3H" evidence="3">
    <location>
        <begin position="455"/>
        <end position="528"/>
    </location>
</feature>
<sequence>MPSFGDLEVLDQLDNADFLNSSTRIRRFKGSKKNAHTFPRSKGNRISQWPRMRFVRAVDIFNPTEEVNRMIQEEKSKQEATRSRELVNNNEVSEIKHSYSPKKPGTHPDVVLFKPVRYNGTSREDKEPSHIHGNIHEDVPVSKPENELKENHSSSITLNTPRSQELPKREGSQKENISETKREAQKTSEKHFGREKPYVLSDTDENLPDEDSTDTDLKFSMNKFANLSMNSENDEDDESMEGDDDIESINAESADENELSFSMDSDLLNDQNDEDYDYDDEVLANVLAETENLEDEEVNALLNSVFDDSDDSEIEAYLSVGDTGVNDFTLYDYDSDDEPYQRTTQEPSKEFTKKGNKKKEKPKKASKKETRAQRKLERKAGKSVANRLASAYDVDDDIAQELEMYSHLQEQWIKDHQKKAKKRNEREEKRAQGLLGKKSSKKLAKKAAASEKGSDPDSPTLSKADHAFIMDAYKRMQQLSLSGVDEVSLPACPKYVRRLVHELANRLNLRSQSYGSGKKRYTVLSKTPRFNSLDINSASLTRILHRVQLSVGKRSGIPGKPGKKPNIMLASKRTVSSATKLYEGQVVGGDAPEITRANPGRRMLERLGWYAGKGLGHPENEGSHESLRAIVKTSRSGLG</sequence>
<dbReference type="SMART" id="SM00393">
    <property type="entry name" value="R3H"/>
    <property type="match status" value="1"/>
</dbReference>
<dbReference type="VEuPathDB" id="FungiDB:SOCG_03389"/>
<dbReference type="PROSITE" id="PS51061">
    <property type="entry name" value="R3H"/>
    <property type="match status" value="1"/>
</dbReference>
<dbReference type="InterPro" id="IPR036867">
    <property type="entry name" value="R3H_dom_sf"/>
</dbReference>
<dbReference type="RefSeq" id="XP_013017331.1">
    <property type="nucleotide sequence ID" value="XM_013161877.1"/>
</dbReference>
<dbReference type="GeneID" id="25032361"/>
<dbReference type="SMART" id="SM00443">
    <property type="entry name" value="G_patch"/>
    <property type="match status" value="1"/>
</dbReference>
<feature type="domain" description="G-patch" evidence="2">
    <location>
        <begin position="596"/>
        <end position="639"/>
    </location>
</feature>
<dbReference type="Gene3D" id="3.30.1370.50">
    <property type="entry name" value="R3H-like domain"/>
    <property type="match status" value="1"/>
</dbReference>
<dbReference type="PROSITE" id="PS50174">
    <property type="entry name" value="G_PATCH"/>
    <property type="match status" value="1"/>
</dbReference>
<dbReference type="EMBL" id="KE503206">
    <property type="protein sequence ID" value="EPX74177.1"/>
    <property type="molecule type" value="Genomic_DNA"/>
</dbReference>
<feature type="compositionally biased region" description="Basic and acidic residues" evidence="1">
    <location>
        <begin position="122"/>
        <end position="152"/>
    </location>
</feature>
<organism evidence="4 5">
    <name type="scientific">Schizosaccharomyces octosporus (strain yFS286)</name>
    <name type="common">Fission yeast</name>
    <name type="synonym">Octosporomyces octosporus</name>
    <dbReference type="NCBI Taxonomy" id="483514"/>
    <lineage>
        <taxon>Eukaryota</taxon>
        <taxon>Fungi</taxon>
        <taxon>Dikarya</taxon>
        <taxon>Ascomycota</taxon>
        <taxon>Taphrinomycotina</taxon>
        <taxon>Schizosaccharomycetes</taxon>
        <taxon>Schizosaccharomycetales</taxon>
        <taxon>Schizosaccharomycetaceae</taxon>
        <taxon>Schizosaccharomyces</taxon>
    </lineage>
</organism>
<dbReference type="InterPro" id="IPR051189">
    <property type="entry name" value="Splicing_assoc_domain"/>
</dbReference>
<keyword evidence="5" id="KW-1185">Reference proteome</keyword>
<dbReference type="OrthoDB" id="21470at2759"/>
<feature type="compositionally biased region" description="Basic and acidic residues" evidence="1">
    <location>
        <begin position="165"/>
        <end position="197"/>
    </location>
</feature>
<evidence type="ECO:0000256" key="1">
    <source>
        <dbReference type="SAM" id="MobiDB-lite"/>
    </source>
</evidence>
<feature type="compositionally biased region" description="Polar residues" evidence="1">
    <location>
        <begin position="153"/>
        <end position="163"/>
    </location>
</feature>
<dbReference type="HOGENOM" id="CLU_428378_0_0_1"/>
<feature type="compositionally biased region" description="Basic and acidic residues" evidence="1">
    <location>
        <begin position="73"/>
        <end position="85"/>
    </location>
</feature>
<protein>
    <submittedName>
        <fullName evidence="4">R3H and G-patch domain-containing protein</fullName>
    </submittedName>
</protein>
<dbReference type="InterPro" id="IPR001374">
    <property type="entry name" value="R3H_dom"/>
</dbReference>
<evidence type="ECO:0000313" key="4">
    <source>
        <dbReference type="EMBL" id="EPX74177.1"/>
    </source>
</evidence>
<evidence type="ECO:0000259" key="3">
    <source>
        <dbReference type="PROSITE" id="PS51061"/>
    </source>
</evidence>
<name>S9Q265_SCHOY</name>
<dbReference type="AlphaFoldDB" id="S9Q265"/>
<dbReference type="Proteomes" id="UP000016088">
    <property type="component" value="Unassembled WGS sequence"/>
</dbReference>
<dbReference type="PANTHER" id="PTHR14195">
    <property type="entry name" value="G PATCH DOMAIN CONTAINING PROTEIN 2"/>
    <property type="match status" value="1"/>
</dbReference>
<feature type="region of interest" description="Disordered" evidence="1">
    <location>
        <begin position="73"/>
        <end position="274"/>
    </location>
</feature>
<proteinExistence type="predicted"/>
<dbReference type="SUPFAM" id="SSF82708">
    <property type="entry name" value="R3H domain"/>
    <property type="match status" value="1"/>
</dbReference>
<dbReference type="GO" id="GO:0003676">
    <property type="term" value="F:nucleic acid binding"/>
    <property type="evidence" value="ECO:0007669"/>
    <property type="project" value="UniProtKB-UniRule"/>
</dbReference>
<feature type="region of interest" description="Disordered" evidence="1">
    <location>
        <begin position="331"/>
        <end position="382"/>
    </location>
</feature>
<dbReference type="Pfam" id="PF01585">
    <property type="entry name" value="G-patch"/>
    <property type="match status" value="1"/>
</dbReference>